<feature type="compositionally biased region" description="Pro residues" evidence="1">
    <location>
        <begin position="75"/>
        <end position="86"/>
    </location>
</feature>
<evidence type="ECO:0000256" key="1">
    <source>
        <dbReference type="SAM" id="MobiDB-lite"/>
    </source>
</evidence>
<keyword evidence="3" id="KW-1185">Reference proteome</keyword>
<protein>
    <submittedName>
        <fullName evidence="2">Uncharacterized protein</fullName>
    </submittedName>
</protein>
<evidence type="ECO:0000313" key="3">
    <source>
        <dbReference type="Proteomes" id="UP001205105"/>
    </source>
</evidence>
<name>A0AAD5DJ76_9CHLO</name>
<accession>A0AAD5DJ76</accession>
<proteinExistence type="predicted"/>
<organism evidence="2 3">
    <name type="scientific">Chlorella ohadii</name>
    <dbReference type="NCBI Taxonomy" id="2649997"/>
    <lineage>
        <taxon>Eukaryota</taxon>
        <taxon>Viridiplantae</taxon>
        <taxon>Chlorophyta</taxon>
        <taxon>core chlorophytes</taxon>
        <taxon>Trebouxiophyceae</taxon>
        <taxon>Chlorellales</taxon>
        <taxon>Chlorellaceae</taxon>
        <taxon>Chlorella clade</taxon>
        <taxon>Chlorella</taxon>
    </lineage>
</organism>
<dbReference type="EMBL" id="JADXDR010000161">
    <property type="protein sequence ID" value="KAI7837166.1"/>
    <property type="molecule type" value="Genomic_DNA"/>
</dbReference>
<dbReference type="AlphaFoldDB" id="A0AAD5DJ76"/>
<sequence>MAAAYQPGMQAPSGVVSGYPAAPPYPQHSYMPASHSQPLPPAAQHSGYWSMPPAYSYPQPGYGGGAYPPPYPGMPPPVGALPPPQPGQYGPQGRRFGGGMGAGGAAMMGAGAGLLGGLLIADAMTPDCMGGCDMGGGMDVGGGF</sequence>
<reference evidence="2" key="1">
    <citation type="submission" date="2020-11" db="EMBL/GenBank/DDBJ databases">
        <title>Chlorella ohadii genome sequencing and assembly.</title>
        <authorList>
            <person name="Murik O."/>
            <person name="Treves H."/>
            <person name="Kedem I."/>
            <person name="Shotland Y."/>
            <person name="Kaplan A."/>
        </authorList>
    </citation>
    <scope>NUCLEOTIDE SEQUENCE</scope>
    <source>
        <strain evidence="2">1</strain>
    </source>
</reference>
<feature type="region of interest" description="Disordered" evidence="1">
    <location>
        <begin position="75"/>
        <end position="95"/>
    </location>
</feature>
<comment type="caution">
    <text evidence="2">The sequence shown here is derived from an EMBL/GenBank/DDBJ whole genome shotgun (WGS) entry which is preliminary data.</text>
</comment>
<gene>
    <name evidence="2" type="ORF">COHA_008960</name>
</gene>
<dbReference type="Proteomes" id="UP001205105">
    <property type="component" value="Unassembled WGS sequence"/>
</dbReference>
<evidence type="ECO:0000313" key="2">
    <source>
        <dbReference type="EMBL" id="KAI7837166.1"/>
    </source>
</evidence>